<organism evidence="2 3">
    <name type="scientific">Limibacillus halophilus</name>
    <dbReference type="NCBI Taxonomy" id="1579333"/>
    <lineage>
        <taxon>Bacteria</taxon>
        <taxon>Pseudomonadati</taxon>
        <taxon>Pseudomonadota</taxon>
        <taxon>Alphaproteobacteria</taxon>
        <taxon>Rhodospirillales</taxon>
        <taxon>Rhodovibrionaceae</taxon>
        <taxon>Limibacillus</taxon>
    </lineage>
</organism>
<dbReference type="RefSeq" id="WP_183415233.1">
    <property type="nucleotide sequence ID" value="NZ_JACHXA010000002.1"/>
</dbReference>
<comment type="caution">
    <text evidence="2">The sequence shown here is derived from an EMBL/GenBank/DDBJ whole genome shotgun (WGS) entry which is preliminary data.</text>
</comment>
<evidence type="ECO:0000313" key="3">
    <source>
        <dbReference type="Proteomes" id="UP000581135"/>
    </source>
</evidence>
<dbReference type="EMBL" id="JACHXA010000002">
    <property type="protein sequence ID" value="MBB3064402.1"/>
    <property type="molecule type" value="Genomic_DNA"/>
</dbReference>
<evidence type="ECO:0000256" key="1">
    <source>
        <dbReference type="SAM" id="SignalP"/>
    </source>
</evidence>
<dbReference type="Proteomes" id="UP000581135">
    <property type="component" value="Unassembled WGS sequence"/>
</dbReference>
<evidence type="ECO:0000313" key="2">
    <source>
        <dbReference type="EMBL" id="MBB3064402.1"/>
    </source>
</evidence>
<protein>
    <submittedName>
        <fullName evidence="2">Uncharacterized protein</fullName>
    </submittedName>
</protein>
<feature type="chain" id="PRO_5032365635" evidence="1">
    <location>
        <begin position="22"/>
        <end position="126"/>
    </location>
</feature>
<keyword evidence="1" id="KW-0732">Signal</keyword>
<name>A0A839SPN8_9PROT</name>
<proteinExistence type="predicted"/>
<sequence length="126" mass="13919">MVTKPFMILIAGFLLANSAFAQEQKLTAGQITEVLTGNTAVGVIGGKPYRQFFDADGRTWYVPDGEPADLGKWRSDPASNQYCSWWERGGWSCYDVFGEGNAIAWVTPDGKTRYDAKVVSGQQVTW</sequence>
<dbReference type="AlphaFoldDB" id="A0A839SPN8"/>
<feature type="signal peptide" evidence="1">
    <location>
        <begin position="1"/>
        <end position="21"/>
    </location>
</feature>
<keyword evidence="3" id="KW-1185">Reference proteome</keyword>
<reference evidence="2 3" key="1">
    <citation type="submission" date="2020-08" db="EMBL/GenBank/DDBJ databases">
        <title>Genomic Encyclopedia of Type Strains, Phase III (KMG-III): the genomes of soil and plant-associated and newly described type strains.</title>
        <authorList>
            <person name="Whitman W."/>
        </authorList>
    </citation>
    <scope>NUCLEOTIDE SEQUENCE [LARGE SCALE GENOMIC DNA]</scope>
    <source>
        <strain evidence="2 3">CECT 8803</strain>
    </source>
</reference>
<accession>A0A839SPN8</accession>
<gene>
    <name evidence="2" type="ORF">FHR98_000674</name>
</gene>